<comment type="caution">
    <text evidence="1">The sequence shown here is derived from an EMBL/GenBank/DDBJ whole genome shotgun (WGS) entry which is preliminary data.</text>
</comment>
<name>A0A2U2B790_9BACT</name>
<gene>
    <name evidence="1" type="ORF">DDZ16_12960</name>
</gene>
<dbReference type="Proteomes" id="UP000244956">
    <property type="component" value="Unassembled WGS sequence"/>
</dbReference>
<dbReference type="AlphaFoldDB" id="A0A2U2B790"/>
<protein>
    <submittedName>
        <fullName evidence="1">Uncharacterized protein</fullName>
    </submittedName>
</protein>
<evidence type="ECO:0000313" key="1">
    <source>
        <dbReference type="EMBL" id="PWD98904.1"/>
    </source>
</evidence>
<sequence>MKNFDAFSKALSDSFNIPIEIFDFNRSEHFSSEDGNDYYLSEAYELTASSSFEFYQYIKRYDEGWGCVRLYIDKLQIKKVLNFILEYHKELFSEEDLLPVKTTLEIGKGHFAMPDETESLSYLEGVFDEGQAFIEVARVIA</sequence>
<dbReference type="RefSeq" id="WP_109264903.1">
    <property type="nucleotide sequence ID" value="NZ_QEWP01000010.1"/>
</dbReference>
<proteinExistence type="predicted"/>
<dbReference type="EMBL" id="QEWP01000010">
    <property type="protein sequence ID" value="PWD98904.1"/>
    <property type="molecule type" value="Genomic_DNA"/>
</dbReference>
<evidence type="ECO:0000313" key="2">
    <source>
        <dbReference type="Proteomes" id="UP000244956"/>
    </source>
</evidence>
<organism evidence="1 2">
    <name type="scientific">Marinilabilia rubra</name>
    <dbReference type="NCBI Taxonomy" id="2162893"/>
    <lineage>
        <taxon>Bacteria</taxon>
        <taxon>Pseudomonadati</taxon>
        <taxon>Bacteroidota</taxon>
        <taxon>Bacteroidia</taxon>
        <taxon>Marinilabiliales</taxon>
        <taxon>Marinilabiliaceae</taxon>
        <taxon>Marinilabilia</taxon>
    </lineage>
</organism>
<keyword evidence="2" id="KW-1185">Reference proteome</keyword>
<accession>A0A2U2B790</accession>
<reference evidence="1 2" key="1">
    <citation type="submission" date="2018-05" db="EMBL/GenBank/DDBJ databases">
        <title>Marinilabilia rubrum sp. nov., isolated from saltern sediment.</title>
        <authorList>
            <person name="Zhang R."/>
        </authorList>
    </citation>
    <scope>NUCLEOTIDE SEQUENCE [LARGE SCALE GENOMIC DNA]</scope>
    <source>
        <strain evidence="1 2">WTE16</strain>
    </source>
</reference>